<gene>
    <name evidence="11" type="ORF">B0X71_04160</name>
</gene>
<dbReference type="AlphaFoldDB" id="A0A1Q2KX39"/>
<evidence type="ECO:0000256" key="7">
    <source>
        <dbReference type="ARBA" id="ARBA00048035"/>
    </source>
</evidence>
<keyword evidence="6 8" id="KW-0408">Iron</keyword>
<dbReference type="EC" id="1.16.3.2" evidence="9"/>
<evidence type="ECO:0000256" key="3">
    <source>
        <dbReference type="ARBA" id="ARBA00022434"/>
    </source>
</evidence>
<evidence type="ECO:0000313" key="11">
    <source>
        <dbReference type="EMBL" id="AQQ52387.1"/>
    </source>
</evidence>
<dbReference type="Pfam" id="PF00210">
    <property type="entry name" value="Ferritin"/>
    <property type="match status" value="1"/>
</dbReference>
<keyword evidence="4 8" id="KW-0479">Metal-binding</keyword>
<dbReference type="InterPro" id="IPR009040">
    <property type="entry name" value="Ferritin-like_diiron"/>
</dbReference>
<reference evidence="11 12" key="1">
    <citation type="submission" date="2017-02" db="EMBL/GenBank/DDBJ databases">
        <title>The complete genomic sequence of a novel cold adapted crude oil-degrading bacterium Planococcus qaidamina Y42.</title>
        <authorList>
            <person name="Yang R."/>
        </authorList>
    </citation>
    <scope>NUCLEOTIDE SEQUENCE [LARGE SCALE GENOMIC DNA]</scope>
    <source>
        <strain evidence="11 12">Y42</strain>
    </source>
</reference>
<evidence type="ECO:0000313" key="12">
    <source>
        <dbReference type="Proteomes" id="UP000188184"/>
    </source>
</evidence>
<dbReference type="GO" id="GO:0004322">
    <property type="term" value="F:ferroxidase activity"/>
    <property type="evidence" value="ECO:0007669"/>
    <property type="project" value="TreeGrafter"/>
</dbReference>
<comment type="similarity">
    <text evidence="2 9">Belongs to the ferritin family. Prokaryotic subfamily.</text>
</comment>
<dbReference type="FunFam" id="1.20.1260.10:FF:000001">
    <property type="entry name" value="Non-heme ferritin"/>
    <property type="match status" value="1"/>
</dbReference>
<dbReference type="KEGG" id="pmar:B0X71_04160"/>
<accession>A0A1Q2KX39</accession>
<dbReference type="GO" id="GO:0006879">
    <property type="term" value="P:intracellular iron ion homeostasis"/>
    <property type="evidence" value="ECO:0007669"/>
    <property type="project" value="UniProtKB-KW"/>
</dbReference>
<dbReference type="Gene3D" id="1.20.1260.10">
    <property type="match status" value="1"/>
</dbReference>
<dbReference type="InterPro" id="IPR001519">
    <property type="entry name" value="Ferritin"/>
</dbReference>
<keyword evidence="9" id="KW-0963">Cytoplasm</keyword>
<dbReference type="GO" id="GO:0006826">
    <property type="term" value="P:iron ion transport"/>
    <property type="evidence" value="ECO:0007669"/>
    <property type="project" value="InterPro"/>
</dbReference>
<name>A0A1Q2KX39_9BACL</name>
<dbReference type="OrthoDB" id="9801481at2"/>
<dbReference type="CDD" id="cd01055">
    <property type="entry name" value="Nonheme_Ferritin"/>
    <property type="match status" value="1"/>
</dbReference>
<comment type="subcellular location">
    <subcellularLocation>
        <location evidence="9">Cytoplasm</location>
    </subcellularLocation>
</comment>
<evidence type="ECO:0000256" key="8">
    <source>
        <dbReference type="PIRSR" id="PIRSR601519-1"/>
    </source>
</evidence>
<evidence type="ECO:0000256" key="2">
    <source>
        <dbReference type="ARBA" id="ARBA00006950"/>
    </source>
</evidence>
<dbReference type="GO" id="GO:0008198">
    <property type="term" value="F:ferrous iron binding"/>
    <property type="evidence" value="ECO:0007669"/>
    <property type="project" value="TreeGrafter"/>
</dbReference>
<feature type="binding site" evidence="8">
    <location>
        <position position="127"/>
    </location>
    <ligand>
        <name>Fe cation</name>
        <dbReference type="ChEBI" id="CHEBI:24875"/>
        <label>1</label>
    </ligand>
</feature>
<dbReference type="PROSITE" id="PS50905">
    <property type="entry name" value="FERRITIN_LIKE"/>
    <property type="match status" value="1"/>
</dbReference>
<dbReference type="GO" id="GO:0005829">
    <property type="term" value="C:cytosol"/>
    <property type="evidence" value="ECO:0007669"/>
    <property type="project" value="TreeGrafter"/>
</dbReference>
<feature type="binding site" evidence="8">
    <location>
        <position position="50"/>
    </location>
    <ligand>
        <name>Fe cation</name>
        <dbReference type="ChEBI" id="CHEBI:24875"/>
        <label>1</label>
    </ligand>
</feature>
<proteinExistence type="inferred from homology"/>
<feature type="binding site" evidence="8">
    <location>
        <position position="53"/>
    </location>
    <ligand>
        <name>Fe cation</name>
        <dbReference type="ChEBI" id="CHEBI:24875"/>
        <label>1</label>
    </ligand>
</feature>
<comment type="catalytic activity">
    <reaction evidence="7 9">
        <text>4 Fe(2+) + O2 + 6 H2O = 4 iron(III) oxide-hydroxide + 12 H(+)</text>
        <dbReference type="Rhea" id="RHEA:11972"/>
        <dbReference type="ChEBI" id="CHEBI:15377"/>
        <dbReference type="ChEBI" id="CHEBI:15378"/>
        <dbReference type="ChEBI" id="CHEBI:15379"/>
        <dbReference type="ChEBI" id="CHEBI:29033"/>
        <dbReference type="ChEBI" id="CHEBI:78619"/>
        <dbReference type="EC" id="1.16.3.2"/>
    </reaction>
</comment>
<comment type="function">
    <text evidence="1 9">Iron-storage protein.</text>
</comment>
<evidence type="ECO:0000256" key="5">
    <source>
        <dbReference type="ARBA" id="ARBA00023002"/>
    </source>
</evidence>
<dbReference type="InterPro" id="IPR041719">
    <property type="entry name" value="Ferritin_prok"/>
</dbReference>
<keyword evidence="5" id="KW-0560">Oxidoreductase</keyword>
<sequence length="164" mass="19176">MLPENLTQALNNQFNNELQAAHAYKAMAAYFSERGYHGFANFFLVQSQEEHEHAMKFYDFLVTMSEKPEMHALNEPKNTFVSAMEVMESALGQERNVTKRIYELVSLADETHEHATLSFLDWFIEEQMEEEKTFRDIIARLKGITEGGEYFLKMDDEFATRKLD</sequence>
<evidence type="ECO:0000256" key="1">
    <source>
        <dbReference type="ARBA" id="ARBA00002485"/>
    </source>
</evidence>
<organism evidence="11 12">
    <name type="scientific">Planococcus lenghuensis</name>
    <dbReference type="NCBI Taxonomy" id="2213202"/>
    <lineage>
        <taxon>Bacteria</taxon>
        <taxon>Bacillati</taxon>
        <taxon>Bacillota</taxon>
        <taxon>Bacilli</taxon>
        <taxon>Bacillales</taxon>
        <taxon>Caryophanaceae</taxon>
        <taxon>Planococcus</taxon>
    </lineage>
</organism>
<evidence type="ECO:0000256" key="4">
    <source>
        <dbReference type="ARBA" id="ARBA00022723"/>
    </source>
</evidence>
<keyword evidence="3 9" id="KW-0409">Iron storage</keyword>
<feature type="binding site" evidence="8">
    <location>
        <position position="94"/>
    </location>
    <ligand>
        <name>Fe cation</name>
        <dbReference type="ChEBI" id="CHEBI:24875"/>
        <label>1</label>
    </ligand>
</feature>
<dbReference type="PANTHER" id="PTHR11431">
    <property type="entry name" value="FERRITIN"/>
    <property type="match status" value="1"/>
</dbReference>
<dbReference type="InterPro" id="IPR012347">
    <property type="entry name" value="Ferritin-like"/>
</dbReference>
<evidence type="ECO:0000256" key="6">
    <source>
        <dbReference type="ARBA" id="ARBA00023004"/>
    </source>
</evidence>
<dbReference type="Proteomes" id="UP000188184">
    <property type="component" value="Chromosome"/>
</dbReference>
<dbReference type="GO" id="GO:0042802">
    <property type="term" value="F:identical protein binding"/>
    <property type="evidence" value="ECO:0007669"/>
    <property type="project" value="UniProtKB-ARBA"/>
</dbReference>
<feature type="domain" description="Ferritin-like diiron" evidence="10">
    <location>
        <begin position="1"/>
        <end position="145"/>
    </location>
</feature>
<protein>
    <recommendedName>
        <fullName evidence="9">Ferritin</fullName>
        <ecNumber evidence="9">1.16.3.2</ecNumber>
    </recommendedName>
</protein>
<evidence type="ECO:0000256" key="9">
    <source>
        <dbReference type="RuleBase" id="RU361145"/>
    </source>
</evidence>
<dbReference type="RefSeq" id="WP_077588269.1">
    <property type="nucleotide sequence ID" value="NZ_CP019640.1"/>
</dbReference>
<dbReference type="InterPro" id="IPR008331">
    <property type="entry name" value="Ferritin_DPS_dom"/>
</dbReference>
<keyword evidence="12" id="KW-1185">Reference proteome</keyword>
<evidence type="ECO:0000259" key="10">
    <source>
        <dbReference type="PROSITE" id="PS50905"/>
    </source>
</evidence>
<dbReference type="PANTHER" id="PTHR11431:SF127">
    <property type="entry name" value="BACTERIAL NON-HEME FERRITIN"/>
    <property type="match status" value="1"/>
</dbReference>
<dbReference type="GO" id="GO:0008199">
    <property type="term" value="F:ferric iron binding"/>
    <property type="evidence" value="ECO:0007669"/>
    <property type="project" value="InterPro"/>
</dbReference>
<dbReference type="SUPFAM" id="SSF47240">
    <property type="entry name" value="Ferritin-like"/>
    <property type="match status" value="1"/>
</dbReference>
<feature type="binding site" evidence="8">
    <location>
        <position position="17"/>
    </location>
    <ligand>
        <name>Fe cation</name>
        <dbReference type="ChEBI" id="CHEBI:24875"/>
        <label>1</label>
    </ligand>
</feature>
<dbReference type="EMBL" id="CP019640">
    <property type="protein sequence ID" value="AQQ52387.1"/>
    <property type="molecule type" value="Genomic_DNA"/>
</dbReference>
<dbReference type="InterPro" id="IPR009078">
    <property type="entry name" value="Ferritin-like_SF"/>
</dbReference>